<dbReference type="PANTHER" id="PTHR33710:SF64">
    <property type="entry name" value="ENDONUCLEASE_EXONUCLEASE_PHOSPHATASE DOMAIN-CONTAINING PROTEIN"/>
    <property type="match status" value="1"/>
</dbReference>
<protein>
    <recommendedName>
        <fullName evidence="1">Endonuclease/exonuclease/phosphatase domain-containing protein</fullName>
    </recommendedName>
</protein>
<name>A0ABQ9NDR3_HEVBR</name>
<evidence type="ECO:0000259" key="1">
    <source>
        <dbReference type="Pfam" id="PF03372"/>
    </source>
</evidence>
<organism evidence="2 3">
    <name type="scientific">Hevea brasiliensis</name>
    <name type="common">Para rubber tree</name>
    <name type="synonym">Siphonia brasiliensis</name>
    <dbReference type="NCBI Taxonomy" id="3981"/>
    <lineage>
        <taxon>Eukaryota</taxon>
        <taxon>Viridiplantae</taxon>
        <taxon>Streptophyta</taxon>
        <taxon>Embryophyta</taxon>
        <taxon>Tracheophyta</taxon>
        <taxon>Spermatophyta</taxon>
        <taxon>Magnoliopsida</taxon>
        <taxon>eudicotyledons</taxon>
        <taxon>Gunneridae</taxon>
        <taxon>Pentapetalae</taxon>
        <taxon>rosids</taxon>
        <taxon>fabids</taxon>
        <taxon>Malpighiales</taxon>
        <taxon>Euphorbiaceae</taxon>
        <taxon>Crotonoideae</taxon>
        <taxon>Micrandreae</taxon>
        <taxon>Hevea</taxon>
    </lineage>
</organism>
<accession>A0ABQ9NDR3</accession>
<dbReference type="EMBL" id="JARPOI010000001">
    <property type="protein sequence ID" value="KAJ9189741.1"/>
    <property type="molecule type" value="Genomic_DNA"/>
</dbReference>
<evidence type="ECO:0000313" key="2">
    <source>
        <dbReference type="EMBL" id="KAJ9189741.1"/>
    </source>
</evidence>
<dbReference type="PANTHER" id="PTHR33710">
    <property type="entry name" value="BNAC02G09200D PROTEIN"/>
    <property type="match status" value="1"/>
</dbReference>
<dbReference type="InterPro" id="IPR036691">
    <property type="entry name" value="Endo/exonu/phosph_ase_sf"/>
</dbReference>
<reference evidence="2" key="1">
    <citation type="journal article" date="2023" name="Plant Biotechnol. J.">
        <title>Chromosome-level wild Hevea brasiliensis genome provides new tools for genomic-assisted breeding and valuable loci to elevate rubber yield.</title>
        <authorList>
            <person name="Cheng H."/>
            <person name="Song X."/>
            <person name="Hu Y."/>
            <person name="Wu T."/>
            <person name="Yang Q."/>
            <person name="An Z."/>
            <person name="Feng S."/>
            <person name="Deng Z."/>
            <person name="Wu W."/>
            <person name="Zeng X."/>
            <person name="Tu M."/>
            <person name="Wang X."/>
            <person name="Huang H."/>
        </authorList>
    </citation>
    <scope>NUCLEOTIDE SEQUENCE</scope>
    <source>
        <strain evidence="2">MT/VB/25A 57/8</strain>
    </source>
</reference>
<dbReference type="Gene3D" id="3.60.10.10">
    <property type="entry name" value="Endonuclease/exonuclease/phosphatase"/>
    <property type="match status" value="1"/>
</dbReference>
<keyword evidence="3" id="KW-1185">Reference proteome</keyword>
<sequence>MIISDNSHRDWRLTGFYGFPERGRRRESWNLLTNLAVASSLPWICIGDFNDLLVADDKRGGYAHPNHLYQGFKNVIKTCKLHDVPLEGCPFTWERGRGTQRWVEERLDRAFLNVEALQMFPDCRLFNLQALMSDHSPILLELDARKWVKASNCFRFESAWLRESKVTQLIQTSWASSTSNCLIDKLNNYGKDLADWGKNFIKRFKHKKKVLEKKINRCCSARTGLFGGDLISLNKEMQLLLQQEEDF</sequence>
<comment type="caution">
    <text evidence="2">The sequence shown here is derived from an EMBL/GenBank/DDBJ whole genome shotgun (WGS) entry which is preliminary data.</text>
</comment>
<evidence type="ECO:0000313" key="3">
    <source>
        <dbReference type="Proteomes" id="UP001174677"/>
    </source>
</evidence>
<dbReference type="InterPro" id="IPR005135">
    <property type="entry name" value="Endo/exonuclease/phosphatase"/>
</dbReference>
<dbReference type="Proteomes" id="UP001174677">
    <property type="component" value="Chromosome 1"/>
</dbReference>
<dbReference type="SUPFAM" id="SSF56219">
    <property type="entry name" value="DNase I-like"/>
    <property type="match status" value="1"/>
</dbReference>
<gene>
    <name evidence="2" type="ORF">P3X46_000996</name>
</gene>
<dbReference type="Pfam" id="PF03372">
    <property type="entry name" value="Exo_endo_phos"/>
    <property type="match status" value="1"/>
</dbReference>
<feature type="domain" description="Endonuclease/exonuclease/phosphatase" evidence="1">
    <location>
        <begin position="13"/>
        <end position="116"/>
    </location>
</feature>
<proteinExistence type="predicted"/>